<gene>
    <name evidence="2" type="ORF">GCM10025770_16730</name>
</gene>
<dbReference type="Proteomes" id="UP001500547">
    <property type="component" value="Unassembled WGS sequence"/>
</dbReference>
<evidence type="ECO:0000313" key="2">
    <source>
        <dbReference type="EMBL" id="GAA5163858.1"/>
    </source>
</evidence>
<evidence type="ECO:0000259" key="1">
    <source>
        <dbReference type="Pfam" id="PF13524"/>
    </source>
</evidence>
<proteinExistence type="predicted"/>
<keyword evidence="3" id="KW-1185">Reference proteome</keyword>
<evidence type="ECO:0000313" key="3">
    <source>
        <dbReference type="Proteomes" id="UP001500547"/>
    </source>
</evidence>
<organism evidence="2 3">
    <name type="scientific">Viridibacterium curvum</name>
    <dbReference type="NCBI Taxonomy" id="1101404"/>
    <lineage>
        <taxon>Bacteria</taxon>
        <taxon>Pseudomonadati</taxon>
        <taxon>Pseudomonadota</taxon>
        <taxon>Betaproteobacteria</taxon>
        <taxon>Rhodocyclales</taxon>
        <taxon>Rhodocyclaceae</taxon>
        <taxon>Viridibacterium</taxon>
    </lineage>
</organism>
<dbReference type="Pfam" id="PF13524">
    <property type="entry name" value="Glyco_trans_1_2"/>
    <property type="match status" value="1"/>
</dbReference>
<name>A0ABP9QLG2_9RHOO</name>
<dbReference type="RefSeq" id="WP_345532446.1">
    <property type="nucleotide sequence ID" value="NZ_BAABLD010000008.1"/>
</dbReference>
<comment type="caution">
    <text evidence="2">The sequence shown here is derived from an EMBL/GenBank/DDBJ whole genome shotgun (WGS) entry which is preliminary data.</text>
</comment>
<protein>
    <recommendedName>
        <fullName evidence="1">Spore protein YkvP/CgeB glycosyl transferase-like domain-containing protein</fullName>
    </recommendedName>
</protein>
<dbReference type="SUPFAM" id="SSF53756">
    <property type="entry name" value="UDP-Glycosyltransferase/glycogen phosphorylase"/>
    <property type="match status" value="1"/>
</dbReference>
<sequence length="340" mass="39558">MRILLICMQYDYGVAERGHSYEYYNFYQSLRDAGHEVTLFDYMEELKRHGKEAMNRKLQEQTEDLRPDVAVFSLYTDQLVPETVAAVRKLTKTLCFFHDDTWRKDFSRFWAPHFDHFTSSDFESGRKYARLGIPGILHMPFGVNEALYRPLEVERSIDVAFVGAWHPVREWLIKRLRRAGIQVEVAGSGWPAGILDHAAMVKKFNMARINLNLSNSSSWDARYLLRSPRGVLNALRSPKNVEQIKARHFEINACRAFQLSYYVDGLERCYALGEEMAVYLDPDDLIEKVRYYLDDEALREDMATRAWQRTLREHTYAQRFAKVFLAMGFTPGQALPGAAE</sequence>
<dbReference type="InterPro" id="IPR055259">
    <property type="entry name" value="YkvP/CgeB_Glyco_trans-like"/>
</dbReference>
<accession>A0ABP9QLG2</accession>
<feature type="domain" description="Spore protein YkvP/CgeB glycosyl transferase-like" evidence="1">
    <location>
        <begin position="169"/>
        <end position="322"/>
    </location>
</feature>
<reference evidence="3" key="1">
    <citation type="journal article" date="2019" name="Int. J. Syst. Evol. Microbiol.">
        <title>The Global Catalogue of Microorganisms (GCM) 10K type strain sequencing project: providing services to taxonomists for standard genome sequencing and annotation.</title>
        <authorList>
            <consortium name="The Broad Institute Genomics Platform"/>
            <consortium name="The Broad Institute Genome Sequencing Center for Infectious Disease"/>
            <person name="Wu L."/>
            <person name="Ma J."/>
        </authorList>
    </citation>
    <scope>NUCLEOTIDE SEQUENCE [LARGE SCALE GENOMIC DNA]</scope>
    <source>
        <strain evidence="3">JCM 18715</strain>
    </source>
</reference>
<dbReference type="EMBL" id="BAABLD010000008">
    <property type="protein sequence ID" value="GAA5163858.1"/>
    <property type="molecule type" value="Genomic_DNA"/>
</dbReference>